<dbReference type="FunFam" id="3.50.50.60:FF:000448">
    <property type="entry name" value="Putative polyamine oxidase 5 isoform A"/>
    <property type="match status" value="1"/>
</dbReference>
<comment type="cofactor">
    <cofactor evidence="1">
        <name>FAD</name>
        <dbReference type="ChEBI" id="CHEBI:57692"/>
    </cofactor>
</comment>
<name>A0A445A257_ARAHY</name>
<dbReference type="Pfam" id="PF01593">
    <property type="entry name" value="Amino_oxidase"/>
    <property type="match status" value="1"/>
</dbReference>
<feature type="domain" description="Amine oxidase" evidence="8">
    <location>
        <begin position="15"/>
        <end position="588"/>
    </location>
</feature>
<accession>A0A445A257</accession>
<sequence>MVVKKPRIVIIGAGMAGLTAANKLYTATASKDLFELCVVEGGTRIGGRINTSEFGGDRIEMGATWIHGIGGSPIHKIAQEIHSLHSDQPWECMDGDSEELTTVAEGGFQLQPSIVDPITKLFKHLMDYSQGKMKLLTEQDNTGYYHSLAAKAFSMSKAKSGSGGLSVGSFLREGLDAYWGSVMKKGHDDYDDDDVKGYYGNWTRKLLEEAIFAMHENTQRTYTSAGNLMSLDYRAESEYIMFPDEEITIAKGYLSIIEHLASVLPPGLVQLGRKVTKIEWQPQNQNQNQRDIDEGGRKVCVENGGSCCSCSRPVKLHFSDGSSISADHVIVTVSLGVLKAAIRDHDKGDSDSGMFCPPLPPSKAEAISRLGFGVVNKLFMQLSPTQQTQTQHHHVNHKGFPFLQMAFHSPHSEMRHKKIPWWMRRTATLFPIYNNSTVLLSWFAGEEALALESLKDEEIINGVSTTVSSLLSHSQWQKGSDSHKLCNGNVNSSEERYQENEVRFSSVMKSKWGTDPLFLGSYSYVAVGSSGDDLDTMAEPLPKDSNCHPSASSYPLQILFAGEATHRTHYSTTHGAYFSGLREANRLLQHYHCVGIYNN</sequence>
<dbReference type="InterPro" id="IPR002937">
    <property type="entry name" value="Amino_oxidase"/>
</dbReference>
<reference evidence="9 10" key="1">
    <citation type="submission" date="2019-01" db="EMBL/GenBank/DDBJ databases">
        <title>Sequencing of cultivated peanut Arachis hypogaea provides insights into genome evolution and oil improvement.</title>
        <authorList>
            <person name="Chen X."/>
        </authorList>
    </citation>
    <scope>NUCLEOTIDE SEQUENCE [LARGE SCALE GENOMIC DNA]</scope>
    <source>
        <strain evidence="10">cv. Fuhuasheng</strain>
        <tissue evidence="9">Leaves</tissue>
    </source>
</reference>
<keyword evidence="6" id="KW-0274">FAD</keyword>
<evidence type="ECO:0000256" key="1">
    <source>
        <dbReference type="ARBA" id="ARBA00001974"/>
    </source>
</evidence>
<comment type="subcellular location">
    <subcellularLocation>
        <location evidence="2">Cytoplasm</location>
    </subcellularLocation>
</comment>
<dbReference type="SUPFAM" id="SSF51905">
    <property type="entry name" value="FAD/NAD(P)-binding domain"/>
    <property type="match status" value="1"/>
</dbReference>
<keyword evidence="5" id="KW-0285">Flavoprotein</keyword>
<dbReference type="SUPFAM" id="SSF54373">
    <property type="entry name" value="FAD-linked reductases, C-terminal domain"/>
    <property type="match status" value="1"/>
</dbReference>
<dbReference type="PANTHER" id="PTHR10742">
    <property type="entry name" value="FLAVIN MONOAMINE OXIDASE"/>
    <property type="match status" value="1"/>
</dbReference>
<evidence type="ECO:0000313" key="9">
    <source>
        <dbReference type="EMBL" id="RYR20526.1"/>
    </source>
</evidence>
<protein>
    <recommendedName>
        <fullName evidence="8">Amine oxidase domain-containing protein</fullName>
    </recommendedName>
</protein>
<evidence type="ECO:0000256" key="6">
    <source>
        <dbReference type="ARBA" id="ARBA00022827"/>
    </source>
</evidence>
<comment type="similarity">
    <text evidence="3">Belongs to the flavin monoamine oxidase family.</text>
</comment>
<dbReference type="InterPro" id="IPR050281">
    <property type="entry name" value="Flavin_monoamine_oxidase"/>
</dbReference>
<dbReference type="Gene3D" id="3.90.660.10">
    <property type="match status" value="1"/>
</dbReference>
<dbReference type="PANTHER" id="PTHR10742:SF405">
    <property type="entry name" value="PEROXISOMAL N(1)-ACETYL-SPERMINE_SPERMIDINE OXIDASE"/>
    <property type="match status" value="1"/>
</dbReference>
<dbReference type="GO" id="GO:0005737">
    <property type="term" value="C:cytoplasm"/>
    <property type="evidence" value="ECO:0007669"/>
    <property type="project" value="UniProtKB-SubCell"/>
</dbReference>
<evidence type="ECO:0000256" key="5">
    <source>
        <dbReference type="ARBA" id="ARBA00022630"/>
    </source>
</evidence>
<keyword evidence="7" id="KW-0560">Oxidoreductase</keyword>
<dbReference type="GO" id="GO:0046592">
    <property type="term" value="F:polyamine oxidase activity"/>
    <property type="evidence" value="ECO:0007669"/>
    <property type="project" value="TreeGrafter"/>
</dbReference>
<dbReference type="AlphaFoldDB" id="A0A445A257"/>
<organism evidence="9 10">
    <name type="scientific">Arachis hypogaea</name>
    <name type="common">Peanut</name>
    <dbReference type="NCBI Taxonomy" id="3818"/>
    <lineage>
        <taxon>Eukaryota</taxon>
        <taxon>Viridiplantae</taxon>
        <taxon>Streptophyta</taxon>
        <taxon>Embryophyta</taxon>
        <taxon>Tracheophyta</taxon>
        <taxon>Spermatophyta</taxon>
        <taxon>Magnoliopsida</taxon>
        <taxon>eudicotyledons</taxon>
        <taxon>Gunneridae</taxon>
        <taxon>Pentapetalae</taxon>
        <taxon>rosids</taxon>
        <taxon>fabids</taxon>
        <taxon>Fabales</taxon>
        <taxon>Fabaceae</taxon>
        <taxon>Papilionoideae</taxon>
        <taxon>50 kb inversion clade</taxon>
        <taxon>dalbergioids sensu lato</taxon>
        <taxon>Dalbergieae</taxon>
        <taxon>Pterocarpus clade</taxon>
        <taxon>Arachis</taxon>
    </lineage>
</organism>
<keyword evidence="4" id="KW-0963">Cytoplasm</keyword>
<dbReference type="InterPro" id="IPR036188">
    <property type="entry name" value="FAD/NAD-bd_sf"/>
</dbReference>
<evidence type="ECO:0000259" key="8">
    <source>
        <dbReference type="Pfam" id="PF01593"/>
    </source>
</evidence>
<comment type="caution">
    <text evidence="9">The sequence shown here is derived from an EMBL/GenBank/DDBJ whole genome shotgun (WGS) entry which is preliminary data.</text>
</comment>
<evidence type="ECO:0000313" key="10">
    <source>
        <dbReference type="Proteomes" id="UP000289738"/>
    </source>
</evidence>
<evidence type="ECO:0000256" key="3">
    <source>
        <dbReference type="ARBA" id="ARBA00005995"/>
    </source>
</evidence>
<dbReference type="Proteomes" id="UP000289738">
    <property type="component" value="Chromosome B03"/>
</dbReference>
<evidence type="ECO:0000256" key="7">
    <source>
        <dbReference type="ARBA" id="ARBA00023002"/>
    </source>
</evidence>
<dbReference type="SMR" id="A0A445A257"/>
<gene>
    <name evidence="9" type="ORF">Ahy_B03g065701</name>
</gene>
<dbReference type="Gene3D" id="3.50.50.60">
    <property type="entry name" value="FAD/NAD(P)-binding domain"/>
    <property type="match status" value="2"/>
</dbReference>
<dbReference type="EMBL" id="SDMP01000013">
    <property type="protein sequence ID" value="RYR20526.1"/>
    <property type="molecule type" value="Genomic_DNA"/>
</dbReference>
<dbReference type="STRING" id="3818.A0A445A257"/>
<dbReference type="Gramene" id="arahy.Tifrunner.gnm2.ann2.Ah13g296000.1">
    <property type="protein sequence ID" value="arahy.Tifrunner.gnm2.ann2.Ah13g296000.1-CDS-1"/>
    <property type="gene ID" value="arahy.Tifrunner.gnm2.ann2.Ah13g296000"/>
</dbReference>
<dbReference type="OrthoDB" id="2019015at2759"/>
<proteinExistence type="inferred from homology"/>
<evidence type="ECO:0000256" key="2">
    <source>
        <dbReference type="ARBA" id="ARBA00004496"/>
    </source>
</evidence>
<keyword evidence="10" id="KW-1185">Reference proteome</keyword>
<evidence type="ECO:0000256" key="4">
    <source>
        <dbReference type="ARBA" id="ARBA00022490"/>
    </source>
</evidence>